<dbReference type="GO" id="GO:0003919">
    <property type="term" value="F:FMN adenylyltransferase activity"/>
    <property type="evidence" value="ECO:0007669"/>
    <property type="project" value="UniProtKB-UniRule"/>
</dbReference>
<dbReference type="InterPro" id="IPR023468">
    <property type="entry name" value="Riboflavin_kinase"/>
</dbReference>
<sequence>MVGETSMKVDMIKTHGEPVLTEPVCACIGYFDGLHRGHRALIDETIRRAKAAGCESALITFSPDPWITIGRMQKVQHLTTLQQRIELAGKMGIDRVIVLDFVKEMAELSPSAFIDMLAEHCRLKALICGFDFHYGKFGSGSVETLKAEAAGRFDVVVIEAVNDQGDKISSSRISRCLEQGDVAEAGRLLGYPYEIRGVVVHGRQKGREWGFPTANLKTEEETLLPLGGVYAGEAESGGRSWKAMINIGHNPTCNPVRELSVEANLLDCTEDFYDQPMRLRFYKRLRTERQFASLQELIEQLHRDQQAVRDYFQELRDE</sequence>
<dbReference type="FunFam" id="3.40.50.620:FF:000021">
    <property type="entry name" value="Riboflavin biosynthesis protein"/>
    <property type="match status" value="1"/>
</dbReference>
<gene>
    <name evidence="17" type="primary">ribF</name>
    <name evidence="17" type="ORF">DWY25_05435</name>
</gene>
<dbReference type="PIRSF" id="PIRSF004491">
    <property type="entry name" value="FAD_Synth"/>
    <property type="match status" value="1"/>
</dbReference>
<keyword evidence="5 14" id="KW-0808">Transferase</keyword>
<dbReference type="SUPFAM" id="SSF52374">
    <property type="entry name" value="Nucleotidylyl transferase"/>
    <property type="match status" value="1"/>
</dbReference>
<keyword evidence="6 14" id="KW-0548">Nucleotidyltransferase</keyword>
<evidence type="ECO:0000256" key="3">
    <source>
        <dbReference type="ARBA" id="ARBA00022630"/>
    </source>
</evidence>
<evidence type="ECO:0000256" key="6">
    <source>
        <dbReference type="ARBA" id="ARBA00022695"/>
    </source>
</evidence>
<dbReference type="CDD" id="cd02064">
    <property type="entry name" value="FAD_synthetase_N"/>
    <property type="match status" value="1"/>
</dbReference>
<dbReference type="PANTHER" id="PTHR22749:SF6">
    <property type="entry name" value="RIBOFLAVIN KINASE"/>
    <property type="match status" value="1"/>
</dbReference>
<feature type="coiled-coil region" evidence="15">
    <location>
        <begin position="284"/>
        <end position="314"/>
    </location>
</feature>
<evidence type="ECO:0000256" key="4">
    <source>
        <dbReference type="ARBA" id="ARBA00022643"/>
    </source>
</evidence>
<dbReference type="UniPathway" id="UPA00277">
    <property type="reaction ID" value="UER00407"/>
</dbReference>
<dbReference type="PANTHER" id="PTHR22749">
    <property type="entry name" value="RIBOFLAVIN KINASE/FMN ADENYLYLTRANSFERASE"/>
    <property type="match status" value="1"/>
</dbReference>
<dbReference type="EC" id="2.7.7.2" evidence="14"/>
<keyword evidence="15" id="KW-0175">Coiled coil</keyword>
<feature type="domain" description="Riboflavin kinase" evidence="16">
    <location>
        <begin position="188"/>
        <end position="313"/>
    </location>
</feature>
<evidence type="ECO:0000256" key="9">
    <source>
        <dbReference type="ARBA" id="ARBA00022827"/>
    </source>
</evidence>
<evidence type="ECO:0000256" key="15">
    <source>
        <dbReference type="SAM" id="Coils"/>
    </source>
</evidence>
<accession>A0A412G3R2</accession>
<evidence type="ECO:0000256" key="5">
    <source>
        <dbReference type="ARBA" id="ARBA00022679"/>
    </source>
</evidence>
<dbReference type="GO" id="GO:0009398">
    <property type="term" value="P:FMN biosynthetic process"/>
    <property type="evidence" value="ECO:0007669"/>
    <property type="project" value="UniProtKB-UniRule"/>
</dbReference>
<organism evidence="17 18">
    <name type="scientific">Holdemania filiformis</name>
    <dbReference type="NCBI Taxonomy" id="61171"/>
    <lineage>
        <taxon>Bacteria</taxon>
        <taxon>Bacillati</taxon>
        <taxon>Bacillota</taxon>
        <taxon>Erysipelotrichia</taxon>
        <taxon>Erysipelotrichales</taxon>
        <taxon>Erysipelotrichaceae</taxon>
        <taxon>Holdemania</taxon>
    </lineage>
</organism>
<dbReference type="UniPathway" id="UPA00276">
    <property type="reaction ID" value="UER00406"/>
</dbReference>
<evidence type="ECO:0000256" key="10">
    <source>
        <dbReference type="ARBA" id="ARBA00022840"/>
    </source>
</evidence>
<reference evidence="17 18" key="1">
    <citation type="submission" date="2018-08" db="EMBL/GenBank/DDBJ databases">
        <title>A genome reference for cultivated species of the human gut microbiota.</title>
        <authorList>
            <person name="Zou Y."/>
            <person name="Xue W."/>
            <person name="Luo G."/>
        </authorList>
    </citation>
    <scope>NUCLEOTIDE SEQUENCE [LARGE SCALE GENOMIC DNA]</scope>
    <source>
        <strain evidence="17 18">AF24-29</strain>
    </source>
</reference>
<name>A0A412G3R2_9FIRM</name>
<comment type="catalytic activity">
    <reaction evidence="13 14">
        <text>FMN + ATP + H(+) = FAD + diphosphate</text>
        <dbReference type="Rhea" id="RHEA:17237"/>
        <dbReference type="ChEBI" id="CHEBI:15378"/>
        <dbReference type="ChEBI" id="CHEBI:30616"/>
        <dbReference type="ChEBI" id="CHEBI:33019"/>
        <dbReference type="ChEBI" id="CHEBI:57692"/>
        <dbReference type="ChEBI" id="CHEBI:58210"/>
        <dbReference type="EC" id="2.7.7.2"/>
    </reaction>
</comment>
<comment type="catalytic activity">
    <reaction evidence="12 14">
        <text>riboflavin + ATP = FMN + ADP + H(+)</text>
        <dbReference type="Rhea" id="RHEA:14357"/>
        <dbReference type="ChEBI" id="CHEBI:15378"/>
        <dbReference type="ChEBI" id="CHEBI:30616"/>
        <dbReference type="ChEBI" id="CHEBI:57986"/>
        <dbReference type="ChEBI" id="CHEBI:58210"/>
        <dbReference type="ChEBI" id="CHEBI:456216"/>
        <dbReference type="EC" id="2.7.1.26"/>
    </reaction>
</comment>
<protein>
    <recommendedName>
        <fullName evidence="14">Riboflavin biosynthesis protein</fullName>
    </recommendedName>
    <domain>
        <recommendedName>
            <fullName evidence="14">Riboflavin kinase</fullName>
            <ecNumber evidence="14">2.7.1.26</ecNumber>
        </recommendedName>
        <alternativeName>
            <fullName evidence="14">Flavokinase</fullName>
        </alternativeName>
    </domain>
    <domain>
        <recommendedName>
            <fullName evidence="14">FMN adenylyltransferase</fullName>
            <ecNumber evidence="14">2.7.7.2</ecNumber>
        </recommendedName>
        <alternativeName>
            <fullName evidence="14">FAD pyrophosphorylase</fullName>
        </alternativeName>
        <alternativeName>
            <fullName evidence="14">FAD synthase</fullName>
        </alternativeName>
    </domain>
</protein>
<keyword evidence="11" id="KW-0511">Multifunctional enzyme</keyword>
<dbReference type="EC" id="2.7.1.26" evidence="14"/>
<comment type="pathway">
    <text evidence="1 14">Cofactor biosynthesis; FAD biosynthesis; FAD from FMN: step 1/1.</text>
</comment>
<keyword evidence="9 14" id="KW-0274">FAD</keyword>
<keyword evidence="18" id="KW-1185">Reference proteome</keyword>
<evidence type="ECO:0000256" key="13">
    <source>
        <dbReference type="ARBA" id="ARBA00049494"/>
    </source>
</evidence>
<keyword evidence="3 14" id="KW-0285">Flavoprotein</keyword>
<comment type="caution">
    <text evidence="17">The sequence shown here is derived from an EMBL/GenBank/DDBJ whole genome shotgun (WGS) entry which is preliminary data.</text>
</comment>
<dbReference type="AlphaFoldDB" id="A0A412G3R2"/>
<evidence type="ECO:0000256" key="12">
    <source>
        <dbReference type="ARBA" id="ARBA00047880"/>
    </source>
</evidence>
<dbReference type="Gene3D" id="2.40.30.30">
    <property type="entry name" value="Riboflavin kinase-like"/>
    <property type="match status" value="1"/>
</dbReference>
<evidence type="ECO:0000256" key="2">
    <source>
        <dbReference type="ARBA" id="ARBA00005201"/>
    </source>
</evidence>
<keyword evidence="7 14" id="KW-0547">Nucleotide-binding</keyword>
<dbReference type="EMBL" id="QRUP01000005">
    <property type="protein sequence ID" value="RGR75221.1"/>
    <property type="molecule type" value="Genomic_DNA"/>
</dbReference>
<dbReference type="InterPro" id="IPR014729">
    <property type="entry name" value="Rossmann-like_a/b/a_fold"/>
</dbReference>
<dbReference type="Pfam" id="PF01687">
    <property type="entry name" value="Flavokinase"/>
    <property type="match status" value="1"/>
</dbReference>
<dbReference type="GO" id="GO:0008531">
    <property type="term" value="F:riboflavin kinase activity"/>
    <property type="evidence" value="ECO:0007669"/>
    <property type="project" value="UniProtKB-UniRule"/>
</dbReference>
<dbReference type="NCBIfam" id="TIGR00083">
    <property type="entry name" value="ribF"/>
    <property type="match status" value="1"/>
</dbReference>
<dbReference type="GO" id="GO:0006747">
    <property type="term" value="P:FAD biosynthetic process"/>
    <property type="evidence" value="ECO:0007669"/>
    <property type="project" value="UniProtKB-UniRule"/>
</dbReference>
<evidence type="ECO:0000256" key="14">
    <source>
        <dbReference type="PIRNR" id="PIRNR004491"/>
    </source>
</evidence>
<keyword evidence="8 14" id="KW-0418">Kinase</keyword>
<dbReference type="InterPro" id="IPR023465">
    <property type="entry name" value="Riboflavin_kinase_dom_sf"/>
</dbReference>
<evidence type="ECO:0000256" key="1">
    <source>
        <dbReference type="ARBA" id="ARBA00004726"/>
    </source>
</evidence>
<dbReference type="SMART" id="SM00904">
    <property type="entry name" value="Flavokinase"/>
    <property type="match status" value="1"/>
</dbReference>
<comment type="pathway">
    <text evidence="2 14">Cofactor biosynthesis; FMN biosynthesis; FMN from riboflavin (ATP route): step 1/1.</text>
</comment>
<evidence type="ECO:0000313" key="17">
    <source>
        <dbReference type="EMBL" id="RGR75221.1"/>
    </source>
</evidence>
<dbReference type="GO" id="GO:0009231">
    <property type="term" value="P:riboflavin biosynthetic process"/>
    <property type="evidence" value="ECO:0007669"/>
    <property type="project" value="InterPro"/>
</dbReference>
<evidence type="ECO:0000256" key="7">
    <source>
        <dbReference type="ARBA" id="ARBA00022741"/>
    </source>
</evidence>
<evidence type="ECO:0000256" key="8">
    <source>
        <dbReference type="ARBA" id="ARBA00022777"/>
    </source>
</evidence>
<dbReference type="Gene3D" id="3.40.50.620">
    <property type="entry name" value="HUPs"/>
    <property type="match status" value="1"/>
</dbReference>
<dbReference type="Pfam" id="PF06574">
    <property type="entry name" value="FAD_syn"/>
    <property type="match status" value="1"/>
</dbReference>
<keyword evidence="4 14" id="KW-0288">FMN</keyword>
<dbReference type="Proteomes" id="UP000284178">
    <property type="component" value="Unassembled WGS sequence"/>
</dbReference>
<keyword evidence="10 14" id="KW-0067">ATP-binding</keyword>
<comment type="similarity">
    <text evidence="14">Belongs to the ribF family.</text>
</comment>
<evidence type="ECO:0000313" key="18">
    <source>
        <dbReference type="Proteomes" id="UP000284178"/>
    </source>
</evidence>
<evidence type="ECO:0000256" key="11">
    <source>
        <dbReference type="ARBA" id="ARBA00023268"/>
    </source>
</evidence>
<evidence type="ECO:0000259" key="16">
    <source>
        <dbReference type="SMART" id="SM00904"/>
    </source>
</evidence>
<dbReference type="InterPro" id="IPR002606">
    <property type="entry name" value="Riboflavin_kinase_bac"/>
</dbReference>
<dbReference type="SUPFAM" id="SSF82114">
    <property type="entry name" value="Riboflavin kinase-like"/>
    <property type="match status" value="1"/>
</dbReference>
<proteinExistence type="inferred from homology"/>
<dbReference type="InterPro" id="IPR015864">
    <property type="entry name" value="FAD_synthase"/>
</dbReference>
<dbReference type="InterPro" id="IPR015865">
    <property type="entry name" value="Riboflavin_kinase_bac/euk"/>
</dbReference>
<dbReference type="NCBIfam" id="NF004162">
    <property type="entry name" value="PRK05627.1-5"/>
    <property type="match status" value="1"/>
</dbReference>
<dbReference type="GO" id="GO:0005524">
    <property type="term" value="F:ATP binding"/>
    <property type="evidence" value="ECO:0007669"/>
    <property type="project" value="UniProtKB-UniRule"/>
</dbReference>